<feature type="compositionally biased region" description="Basic residues" evidence="3">
    <location>
        <begin position="8"/>
        <end position="25"/>
    </location>
</feature>
<dbReference type="PANTHER" id="PTHR30036">
    <property type="entry name" value="D-XYLOSE-BINDING PERIPLASMIC PROTEIN"/>
    <property type="match status" value="1"/>
</dbReference>
<proteinExistence type="predicted"/>
<evidence type="ECO:0000259" key="4">
    <source>
        <dbReference type="Pfam" id="PF13407"/>
    </source>
</evidence>
<dbReference type="RefSeq" id="WP_311038107.1">
    <property type="nucleotide sequence ID" value="NZ_CP117522.1"/>
</dbReference>
<feature type="region of interest" description="Disordered" evidence="3">
    <location>
        <begin position="1"/>
        <end position="25"/>
    </location>
</feature>
<dbReference type="InterPro" id="IPR050555">
    <property type="entry name" value="Bact_Solute-Bind_Prot2"/>
</dbReference>
<keyword evidence="6" id="KW-1185">Reference proteome</keyword>
<dbReference type="Proteomes" id="UP001305606">
    <property type="component" value="Chromosome"/>
</dbReference>
<evidence type="ECO:0000256" key="2">
    <source>
        <dbReference type="ARBA" id="ARBA00022729"/>
    </source>
</evidence>
<evidence type="ECO:0000256" key="3">
    <source>
        <dbReference type="SAM" id="MobiDB-lite"/>
    </source>
</evidence>
<dbReference type="InterPro" id="IPR028082">
    <property type="entry name" value="Peripla_BP_I"/>
</dbReference>
<protein>
    <submittedName>
        <fullName evidence="5">Substrate-binding domain-containing protein</fullName>
    </submittedName>
</protein>
<evidence type="ECO:0000313" key="5">
    <source>
        <dbReference type="EMBL" id="WNE99613.1"/>
    </source>
</evidence>
<dbReference type="Pfam" id="PF13407">
    <property type="entry name" value="Peripla_BP_4"/>
    <property type="match status" value="1"/>
</dbReference>
<reference evidence="5 6" key="1">
    <citation type="submission" date="2023-02" db="EMBL/GenBank/DDBJ databases">
        <title>Streptomyces sp. SCA4-21 with antifungal activity against Fusarium oxysporum f. sp. cubense, Streptomyces sp. SCA2-17 with antifungal activity against Fusarium oxysporum f. sp. cubense.</title>
        <authorList>
            <person name="Qi D."/>
        </authorList>
    </citation>
    <scope>NUCLEOTIDE SEQUENCE [LARGE SCALE GENOMIC DNA]</scope>
    <source>
        <strain evidence="5 6">SCA4-21</strain>
    </source>
</reference>
<dbReference type="Gene3D" id="3.40.50.2300">
    <property type="match status" value="2"/>
</dbReference>
<evidence type="ECO:0000313" key="6">
    <source>
        <dbReference type="Proteomes" id="UP001305606"/>
    </source>
</evidence>
<name>A0ABY9V469_9ACTN</name>
<organism evidence="5 6">
    <name type="scientific">Streptomyces luomodiensis</name>
    <dbReference type="NCBI Taxonomy" id="3026192"/>
    <lineage>
        <taxon>Bacteria</taxon>
        <taxon>Bacillati</taxon>
        <taxon>Actinomycetota</taxon>
        <taxon>Actinomycetes</taxon>
        <taxon>Kitasatosporales</taxon>
        <taxon>Streptomycetaceae</taxon>
        <taxon>Streptomyces</taxon>
    </lineage>
</organism>
<keyword evidence="2" id="KW-0732">Signal</keyword>
<accession>A0ABY9V469</accession>
<dbReference type="SUPFAM" id="SSF53822">
    <property type="entry name" value="Periplasmic binding protein-like I"/>
    <property type="match status" value="1"/>
</dbReference>
<sequence length="395" mass="42689">MRCFRTYPRTRPHPHPRTHPGPHPRTTRARLRAAVAVAAGLVLAVSLAACGKAAQVGETSGPTGHHRGALRIGLLLPDNEIARFQRFDKPLIQQRVKELCPRCTMTYAYAQHDPAAQRYQVEAMMANGADVLILDAVDTKAIRHSVIQAHQAHVPVVAYDRLAEGPVSGYVSFDNYRVGQLQGQALLRALGPDARDRQIVMMNGSTTDPNAAWYERGALSVLRGEVRIGKSYQTVGWRPENANHNMTAAIAILGPHAIDGVLAANDGVASGVIAALKTARIHPLPPVTGQDAELNGVQRIVAGEQYMTVYKPFKPQAYAAAEMAVALGHGRSLTGIADRRVDNATARDIPTVLLTPLAVTVHNIKQTLIKDGMYRVDQICTAKYADACREAGLIG</sequence>
<evidence type="ECO:0000256" key="1">
    <source>
        <dbReference type="ARBA" id="ARBA00004196"/>
    </source>
</evidence>
<dbReference type="PANTHER" id="PTHR30036:SF1">
    <property type="entry name" value="D-XYLOSE-BINDING PERIPLASMIC PROTEIN"/>
    <property type="match status" value="1"/>
</dbReference>
<comment type="subcellular location">
    <subcellularLocation>
        <location evidence="1">Cell envelope</location>
    </subcellularLocation>
</comment>
<dbReference type="InterPro" id="IPR025997">
    <property type="entry name" value="SBP_2_dom"/>
</dbReference>
<gene>
    <name evidence="5" type="ORF">PS467_31920</name>
</gene>
<dbReference type="EMBL" id="CP117522">
    <property type="protein sequence ID" value="WNE99613.1"/>
    <property type="molecule type" value="Genomic_DNA"/>
</dbReference>
<feature type="domain" description="Periplasmic binding protein" evidence="4">
    <location>
        <begin position="72"/>
        <end position="329"/>
    </location>
</feature>